<dbReference type="FunFam" id="3.40.50.720:FF:000105">
    <property type="entry name" value="Pyrroline-5-carboxylate reductase"/>
    <property type="match status" value="1"/>
</dbReference>
<dbReference type="HAMAP" id="MF_01925">
    <property type="entry name" value="P5C_reductase"/>
    <property type="match status" value="1"/>
</dbReference>
<evidence type="ECO:0000256" key="12">
    <source>
        <dbReference type="PIRSR" id="PIRSR000193-1"/>
    </source>
</evidence>
<gene>
    <name evidence="10 15" type="primary">proC</name>
    <name evidence="15" type="ORF">AAIA72_13515</name>
</gene>
<dbReference type="PANTHER" id="PTHR11645:SF0">
    <property type="entry name" value="PYRROLINE-5-CARBOXYLATE REDUCTASE 3"/>
    <property type="match status" value="1"/>
</dbReference>
<feature type="binding site" evidence="12">
    <location>
        <begin position="70"/>
        <end position="73"/>
    </location>
    <ligand>
        <name>NADP(+)</name>
        <dbReference type="ChEBI" id="CHEBI:58349"/>
    </ligand>
</feature>
<evidence type="ECO:0000256" key="6">
    <source>
        <dbReference type="ARBA" id="ARBA00022857"/>
    </source>
</evidence>
<evidence type="ECO:0000259" key="14">
    <source>
        <dbReference type="Pfam" id="PF14748"/>
    </source>
</evidence>
<dbReference type="GO" id="GO:0004735">
    <property type="term" value="F:pyrroline-5-carboxylate reductase activity"/>
    <property type="evidence" value="ECO:0007669"/>
    <property type="project" value="UniProtKB-UniRule"/>
</dbReference>
<dbReference type="NCBIfam" id="TIGR00112">
    <property type="entry name" value="proC"/>
    <property type="match status" value="1"/>
</dbReference>
<evidence type="ECO:0000259" key="13">
    <source>
        <dbReference type="Pfam" id="PF03807"/>
    </source>
</evidence>
<dbReference type="RefSeq" id="WP_369600835.1">
    <property type="nucleotide sequence ID" value="NZ_CP154858.1"/>
</dbReference>
<keyword evidence="7 10" id="KW-0560">Oxidoreductase</keyword>
<dbReference type="SUPFAM" id="SSF48179">
    <property type="entry name" value="6-phosphogluconate dehydrogenase C-terminal domain-like"/>
    <property type="match status" value="1"/>
</dbReference>
<comment type="similarity">
    <text evidence="2 10">Belongs to the pyrroline-5-carboxylate reductase family.</text>
</comment>
<evidence type="ECO:0000256" key="2">
    <source>
        <dbReference type="ARBA" id="ARBA00005525"/>
    </source>
</evidence>
<organism evidence="15">
    <name type="scientific">Thermohahella caldifontis</name>
    <dbReference type="NCBI Taxonomy" id="3142973"/>
    <lineage>
        <taxon>Bacteria</taxon>
        <taxon>Pseudomonadati</taxon>
        <taxon>Pseudomonadota</taxon>
        <taxon>Gammaproteobacteria</taxon>
        <taxon>Oceanospirillales</taxon>
        <taxon>Hahellaceae</taxon>
        <taxon>Thermohahella</taxon>
    </lineage>
</organism>
<protein>
    <recommendedName>
        <fullName evidence="10 11">Pyrroline-5-carboxylate reductase</fullName>
        <shortName evidence="10">P5C reductase</shortName>
        <shortName evidence="10">P5CR</shortName>
        <ecNumber evidence="10 11">1.5.1.2</ecNumber>
    </recommendedName>
    <alternativeName>
        <fullName evidence="10">PCA reductase</fullName>
    </alternativeName>
</protein>
<dbReference type="InterPro" id="IPR029036">
    <property type="entry name" value="P5CR_dimer"/>
</dbReference>
<reference evidence="15" key="1">
    <citation type="submission" date="2024-05" db="EMBL/GenBank/DDBJ databases">
        <title>Genome sequencing of novel strain.</title>
        <authorList>
            <person name="Ganbat D."/>
            <person name="Ganbat S."/>
            <person name="Lee S.-J."/>
        </authorList>
    </citation>
    <scope>NUCLEOTIDE SEQUENCE</scope>
    <source>
        <strain evidence="15">SMD15-11</strain>
    </source>
</reference>
<sequence>MTAPQITFIGAGNMASAIIKGLLASGFSAAQLSASCPDTAQLDTLSAEYGIATTTDNTRFTASADIVVLAVKPQIMESVCAGLRDTVQQRRPLIISIAAGLSSSRIETWLGGDLPVVRVMPNTPAQVLKGATGLFANPRVSEPQREQADRIFRAVGITEWFDDEMQLHAVTALSGSGPAYVFLFIEALEAAGVACGLPADKARRLAIQTLAGAAELAATSDLPPGELKRRVMSPGGTTEQAIRTFETGGFEKLVRQAVRAAWARGFELAGDTPPAHGND</sequence>
<feature type="domain" description="Pyrroline-5-carboxylate reductase catalytic N-terminal" evidence="13">
    <location>
        <begin position="5"/>
        <end position="100"/>
    </location>
</feature>
<dbReference type="AlphaFoldDB" id="A0AB39UV26"/>
<feature type="binding site" evidence="12">
    <location>
        <position position="57"/>
    </location>
    <ligand>
        <name>NADPH</name>
        <dbReference type="ChEBI" id="CHEBI:57783"/>
    </ligand>
</feature>
<evidence type="ECO:0000256" key="1">
    <source>
        <dbReference type="ARBA" id="ARBA00005205"/>
    </source>
</evidence>
<dbReference type="EMBL" id="CP154858">
    <property type="protein sequence ID" value="XDT71811.1"/>
    <property type="molecule type" value="Genomic_DNA"/>
</dbReference>
<comment type="subcellular location">
    <subcellularLocation>
        <location evidence="10">Cytoplasm</location>
    </subcellularLocation>
</comment>
<dbReference type="Gene3D" id="3.40.50.720">
    <property type="entry name" value="NAD(P)-binding Rossmann-like Domain"/>
    <property type="match status" value="1"/>
</dbReference>
<comment type="catalytic activity">
    <reaction evidence="9 10">
        <text>L-proline + NADP(+) = (S)-1-pyrroline-5-carboxylate + NADPH + 2 H(+)</text>
        <dbReference type="Rhea" id="RHEA:14109"/>
        <dbReference type="ChEBI" id="CHEBI:15378"/>
        <dbReference type="ChEBI" id="CHEBI:17388"/>
        <dbReference type="ChEBI" id="CHEBI:57783"/>
        <dbReference type="ChEBI" id="CHEBI:58349"/>
        <dbReference type="ChEBI" id="CHEBI:60039"/>
        <dbReference type="EC" id="1.5.1.2"/>
    </reaction>
</comment>
<dbReference type="PIRSF" id="PIRSF000193">
    <property type="entry name" value="Pyrrol-5-carb_rd"/>
    <property type="match status" value="1"/>
</dbReference>
<dbReference type="FunFam" id="1.10.3730.10:FF:000001">
    <property type="entry name" value="Pyrroline-5-carboxylate reductase"/>
    <property type="match status" value="1"/>
</dbReference>
<accession>A0AB39UV26</accession>
<dbReference type="EC" id="1.5.1.2" evidence="10 11"/>
<dbReference type="GO" id="GO:0055129">
    <property type="term" value="P:L-proline biosynthetic process"/>
    <property type="evidence" value="ECO:0007669"/>
    <property type="project" value="UniProtKB-UniRule"/>
</dbReference>
<dbReference type="Gene3D" id="1.10.3730.10">
    <property type="entry name" value="ProC C-terminal domain-like"/>
    <property type="match status" value="1"/>
</dbReference>
<dbReference type="SUPFAM" id="SSF51735">
    <property type="entry name" value="NAD(P)-binding Rossmann-fold domains"/>
    <property type="match status" value="1"/>
</dbReference>
<dbReference type="InterPro" id="IPR028939">
    <property type="entry name" value="P5C_Rdtase_cat_N"/>
</dbReference>
<dbReference type="InterPro" id="IPR036291">
    <property type="entry name" value="NAD(P)-bd_dom_sf"/>
</dbReference>
<keyword evidence="4 10" id="KW-0028">Amino-acid biosynthesis</keyword>
<dbReference type="PANTHER" id="PTHR11645">
    <property type="entry name" value="PYRROLINE-5-CARBOXYLATE REDUCTASE"/>
    <property type="match status" value="1"/>
</dbReference>
<feature type="domain" description="Pyrroline-5-carboxylate reductase dimerisation" evidence="14">
    <location>
        <begin position="164"/>
        <end position="267"/>
    </location>
</feature>
<comment type="catalytic activity">
    <reaction evidence="8 10">
        <text>L-proline + NAD(+) = (S)-1-pyrroline-5-carboxylate + NADH + 2 H(+)</text>
        <dbReference type="Rhea" id="RHEA:14105"/>
        <dbReference type="ChEBI" id="CHEBI:15378"/>
        <dbReference type="ChEBI" id="CHEBI:17388"/>
        <dbReference type="ChEBI" id="CHEBI:57540"/>
        <dbReference type="ChEBI" id="CHEBI:57945"/>
        <dbReference type="ChEBI" id="CHEBI:60039"/>
        <dbReference type="EC" id="1.5.1.2"/>
    </reaction>
</comment>
<evidence type="ECO:0000256" key="11">
    <source>
        <dbReference type="NCBIfam" id="TIGR00112"/>
    </source>
</evidence>
<dbReference type="InterPro" id="IPR008927">
    <property type="entry name" value="6-PGluconate_DH-like_C_sf"/>
</dbReference>
<comment type="pathway">
    <text evidence="1 10">Amino-acid biosynthesis; L-proline biosynthesis; L-proline from L-glutamate 5-semialdehyde: step 1/1.</text>
</comment>
<keyword evidence="5 10" id="KW-0641">Proline biosynthesis</keyword>
<evidence type="ECO:0000256" key="10">
    <source>
        <dbReference type="HAMAP-Rule" id="MF_01925"/>
    </source>
</evidence>
<evidence type="ECO:0000256" key="4">
    <source>
        <dbReference type="ARBA" id="ARBA00022605"/>
    </source>
</evidence>
<dbReference type="GO" id="GO:0005737">
    <property type="term" value="C:cytoplasm"/>
    <property type="evidence" value="ECO:0007669"/>
    <property type="project" value="UniProtKB-SubCell"/>
</dbReference>
<feature type="binding site" evidence="12">
    <location>
        <begin position="9"/>
        <end position="14"/>
    </location>
    <ligand>
        <name>NADP(+)</name>
        <dbReference type="ChEBI" id="CHEBI:58349"/>
    </ligand>
</feature>
<comment type="function">
    <text evidence="10">Catalyzes the reduction of 1-pyrroline-5-carboxylate (PCA) to L-proline.</text>
</comment>
<keyword evidence="3 10" id="KW-0963">Cytoplasm</keyword>
<evidence type="ECO:0000256" key="7">
    <source>
        <dbReference type="ARBA" id="ARBA00023002"/>
    </source>
</evidence>
<evidence type="ECO:0000256" key="8">
    <source>
        <dbReference type="ARBA" id="ARBA00050547"/>
    </source>
</evidence>
<dbReference type="KEGG" id="tcd:AAIA72_13515"/>
<name>A0AB39UV26_9GAMM</name>
<dbReference type="Pfam" id="PF14748">
    <property type="entry name" value="P5CR_dimer"/>
    <property type="match status" value="1"/>
</dbReference>
<keyword evidence="6 10" id="KW-0521">NADP</keyword>
<dbReference type="Pfam" id="PF03807">
    <property type="entry name" value="F420_oxidored"/>
    <property type="match status" value="1"/>
</dbReference>
<evidence type="ECO:0000256" key="9">
    <source>
        <dbReference type="ARBA" id="ARBA00052690"/>
    </source>
</evidence>
<dbReference type="InterPro" id="IPR000304">
    <property type="entry name" value="Pyrroline-COOH_reductase"/>
</dbReference>
<evidence type="ECO:0000256" key="5">
    <source>
        <dbReference type="ARBA" id="ARBA00022650"/>
    </source>
</evidence>
<evidence type="ECO:0000313" key="15">
    <source>
        <dbReference type="EMBL" id="XDT71811.1"/>
    </source>
</evidence>
<evidence type="ECO:0000256" key="3">
    <source>
        <dbReference type="ARBA" id="ARBA00022490"/>
    </source>
</evidence>
<proteinExistence type="inferred from homology"/>